<feature type="compositionally biased region" description="Polar residues" evidence="1">
    <location>
        <begin position="466"/>
        <end position="480"/>
    </location>
</feature>
<dbReference type="Gene3D" id="2.60.40.4060">
    <property type="entry name" value="Reeler domain"/>
    <property type="match status" value="1"/>
</dbReference>
<dbReference type="AlphaFoldDB" id="A0AA36BNH1"/>
<accession>A0AA36BNH1</accession>
<dbReference type="EMBL" id="OX597832">
    <property type="protein sequence ID" value="CAI9736646.1"/>
    <property type="molecule type" value="Genomic_DNA"/>
</dbReference>
<feature type="compositionally biased region" description="Acidic residues" evidence="1">
    <location>
        <begin position="600"/>
        <end position="615"/>
    </location>
</feature>
<feature type="compositionally biased region" description="Acidic residues" evidence="1">
    <location>
        <begin position="646"/>
        <end position="656"/>
    </location>
</feature>
<feature type="compositionally biased region" description="Basic residues" evidence="1">
    <location>
        <begin position="482"/>
        <end position="505"/>
    </location>
</feature>
<organism evidence="2 3">
    <name type="scientific">Octopus vulgaris</name>
    <name type="common">Common octopus</name>
    <dbReference type="NCBI Taxonomy" id="6645"/>
    <lineage>
        <taxon>Eukaryota</taxon>
        <taxon>Metazoa</taxon>
        <taxon>Spiralia</taxon>
        <taxon>Lophotrochozoa</taxon>
        <taxon>Mollusca</taxon>
        <taxon>Cephalopoda</taxon>
        <taxon>Coleoidea</taxon>
        <taxon>Octopodiformes</taxon>
        <taxon>Octopoda</taxon>
        <taxon>Incirrata</taxon>
        <taxon>Octopodidae</taxon>
        <taxon>Octopus</taxon>
    </lineage>
</organism>
<protein>
    <submittedName>
        <fullName evidence="2">Uncharacterized protein</fullName>
    </submittedName>
</protein>
<dbReference type="InterPro" id="IPR042307">
    <property type="entry name" value="Reeler_sf"/>
</dbReference>
<gene>
    <name evidence="2" type="ORF">OCTVUL_1B001073</name>
</gene>
<evidence type="ECO:0000256" key="1">
    <source>
        <dbReference type="SAM" id="MobiDB-lite"/>
    </source>
</evidence>
<sequence>MTNLAVRMRISIACRVGNCLCNNSLQDLIKVKGQLKEAMISNVTIESYSGRTTITDLLATTESDQPKCGNGKFSVRPDGYLYQPDRCLSVVSFGSKKSLRKVQFQWTPPRCACATIRITVKSIQGFYYSGNTLGDALYRRICPKDMTSRKPAKIPLMTFEEEVTKMKQESLSQLCHHVEEERTSDSFPVNFLEPRQLNDLEKSDPRWDILQLALEERRIEVQTCCGITDTFNRQECFEDIRRNRIDQLCGDGYPAVPYAKHRESWMSTRQETCCYELAESRYECFAKNSSERSSHSPDHIAFFDETHPLVDLEYYQTNPLANARDLSLSGRKENKLLLMYENGEPKLKHSSRDPAVFTPGRSRDDVRNQVKDTDRYTGGKNNANLKDDHHLVPLVSKRLKGSQDASFCCTEGLRVGQRLPTFGSRVTLRKFCNIVRTQYQDANFQRDQSACSKAFLNCCIQSANSERGTPTTTVGPTEQSQSKKRRGRKGKVLKQRKTPQKASRLQRRDKFSSDIENGGYADGVSERFNSGIDGKTTTDERNRRVANGFRSLEKFYDGRTTGIKSRGKARKLRGRRGEYDDDGDGDDDGDEGGVDSIYNYDDDGAGGDDVSDDFADVNTDKNEKPETEVEKMKTKREKKEKKRMSEEEEEEEEEEEIKGKKIKERVKTPKSGRNRHFLKNRKGTNKSKKGKHRRLKSNRRRRQ</sequence>
<feature type="compositionally biased region" description="Basic and acidic residues" evidence="1">
    <location>
        <begin position="618"/>
        <end position="632"/>
    </location>
</feature>
<feature type="region of interest" description="Disordered" evidence="1">
    <location>
        <begin position="563"/>
        <end position="703"/>
    </location>
</feature>
<evidence type="ECO:0000313" key="2">
    <source>
        <dbReference type="EMBL" id="CAI9736646.1"/>
    </source>
</evidence>
<feature type="compositionally biased region" description="Acidic residues" evidence="1">
    <location>
        <begin position="579"/>
        <end position="593"/>
    </location>
</feature>
<feature type="compositionally biased region" description="Basic residues" evidence="1">
    <location>
        <begin position="660"/>
        <end position="703"/>
    </location>
</feature>
<dbReference type="Proteomes" id="UP001162480">
    <property type="component" value="Chromosome 19"/>
</dbReference>
<proteinExistence type="predicted"/>
<evidence type="ECO:0000313" key="3">
    <source>
        <dbReference type="Proteomes" id="UP001162480"/>
    </source>
</evidence>
<name>A0AA36BNH1_OCTVU</name>
<keyword evidence="3" id="KW-1185">Reference proteome</keyword>
<feature type="compositionally biased region" description="Basic residues" evidence="1">
    <location>
        <begin position="565"/>
        <end position="574"/>
    </location>
</feature>
<feature type="region of interest" description="Disordered" evidence="1">
    <location>
        <begin position="466"/>
        <end position="540"/>
    </location>
</feature>
<feature type="compositionally biased region" description="Basic residues" evidence="1">
    <location>
        <begin position="633"/>
        <end position="642"/>
    </location>
</feature>
<reference evidence="2" key="1">
    <citation type="submission" date="2023-08" db="EMBL/GenBank/DDBJ databases">
        <authorList>
            <person name="Alioto T."/>
            <person name="Alioto T."/>
            <person name="Gomez Garrido J."/>
        </authorList>
    </citation>
    <scope>NUCLEOTIDE SEQUENCE</scope>
</reference>